<evidence type="ECO:0008006" key="8">
    <source>
        <dbReference type="Google" id="ProtNLM"/>
    </source>
</evidence>
<evidence type="ECO:0000256" key="4">
    <source>
        <dbReference type="ARBA" id="ARBA00022729"/>
    </source>
</evidence>
<dbReference type="Gene3D" id="3.40.50.1820">
    <property type="entry name" value="alpha/beta hydrolase"/>
    <property type="match status" value="1"/>
</dbReference>
<keyword evidence="6" id="KW-0325">Glycoprotein</keyword>
<dbReference type="EMBL" id="GIBP01011544">
    <property type="protein sequence ID" value="NDV40513.1"/>
    <property type="molecule type" value="Transcribed_RNA"/>
</dbReference>
<dbReference type="GO" id="GO:0006508">
    <property type="term" value="P:proteolysis"/>
    <property type="evidence" value="ECO:0007669"/>
    <property type="project" value="UniProtKB-KW"/>
</dbReference>
<comment type="similarity">
    <text evidence="1">Belongs to the peptidase S10 family.</text>
</comment>
<evidence type="ECO:0000256" key="3">
    <source>
        <dbReference type="ARBA" id="ARBA00022670"/>
    </source>
</evidence>
<dbReference type="InterPro" id="IPR029058">
    <property type="entry name" value="AB_hydrolase_fold"/>
</dbReference>
<keyword evidence="4" id="KW-0732">Signal</keyword>
<evidence type="ECO:0000256" key="6">
    <source>
        <dbReference type="ARBA" id="ARBA00023180"/>
    </source>
</evidence>
<accession>A0A6B2LTZ3</accession>
<dbReference type="AlphaFoldDB" id="A0A6B2LTZ3"/>
<reference evidence="7" key="1">
    <citation type="journal article" date="2020" name="J. Eukaryot. Microbiol.">
        <title>De novo Sequencing, Assembly and Annotation of the Transcriptome for the Free-Living Testate Amoeba Arcella intermedia.</title>
        <authorList>
            <person name="Ribeiro G.M."/>
            <person name="Porfirio-Sousa A.L."/>
            <person name="Maurer-Alcala X.X."/>
            <person name="Katz L.A."/>
            <person name="Lahr D.J.G."/>
        </authorList>
    </citation>
    <scope>NUCLEOTIDE SEQUENCE</scope>
</reference>
<evidence type="ECO:0000256" key="5">
    <source>
        <dbReference type="ARBA" id="ARBA00022801"/>
    </source>
</evidence>
<sequence>MFYWFYGSKSNNTTDPLVIWLNGGPGASSMLGCFIENGPYRINLDGKTISSNPYGWNQNANLLFIDQPVGTG</sequence>
<evidence type="ECO:0000256" key="1">
    <source>
        <dbReference type="ARBA" id="ARBA00009431"/>
    </source>
</evidence>
<dbReference type="PANTHER" id="PTHR11802:SF3">
    <property type="entry name" value="RETINOID-INDUCIBLE SERINE CARBOXYPEPTIDASE"/>
    <property type="match status" value="1"/>
</dbReference>
<organism evidence="7">
    <name type="scientific">Arcella intermedia</name>
    <dbReference type="NCBI Taxonomy" id="1963864"/>
    <lineage>
        <taxon>Eukaryota</taxon>
        <taxon>Amoebozoa</taxon>
        <taxon>Tubulinea</taxon>
        <taxon>Elardia</taxon>
        <taxon>Arcellinida</taxon>
        <taxon>Sphaerothecina</taxon>
        <taxon>Arcellidae</taxon>
        <taxon>Arcella</taxon>
    </lineage>
</organism>
<dbReference type="InterPro" id="IPR001563">
    <property type="entry name" value="Peptidase_S10"/>
</dbReference>
<dbReference type="SUPFAM" id="SSF53474">
    <property type="entry name" value="alpha/beta-Hydrolases"/>
    <property type="match status" value="1"/>
</dbReference>
<keyword evidence="5" id="KW-0378">Hydrolase</keyword>
<evidence type="ECO:0000313" key="7">
    <source>
        <dbReference type="EMBL" id="NDV40513.1"/>
    </source>
</evidence>
<evidence type="ECO:0000256" key="2">
    <source>
        <dbReference type="ARBA" id="ARBA00022645"/>
    </source>
</evidence>
<keyword evidence="2" id="KW-0121">Carboxypeptidase</keyword>
<dbReference type="Pfam" id="PF00450">
    <property type="entry name" value="Peptidase_S10"/>
    <property type="match status" value="1"/>
</dbReference>
<dbReference type="GO" id="GO:0004185">
    <property type="term" value="F:serine-type carboxypeptidase activity"/>
    <property type="evidence" value="ECO:0007669"/>
    <property type="project" value="InterPro"/>
</dbReference>
<dbReference type="PANTHER" id="PTHR11802">
    <property type="entry name" value="SERINE PROTEASE FAMILY S10 SERINE CARBOXYPEPTIDASE"/>
    <property type="match status" value="1"/>
</dbReference>
<name>A0A6B2LTZ3_9EUKA</name>
<keyword evidence="3" id="KW-0645">Protease</keyword>
<proteinExistence type="inferred from homology"/>
<protein>
    <recommendedName>
        <fullName evidence="8">Peptidase S10 serine carboxypeptidase</fullName>
    </recommendedName>
</protein>